<name>H2YAV1_CIOSA</name>
<dbReference type="InterPro" id="IPR018247">
    <property type="entry name" value="EF_Hand_1_Ca_BS"/>
</dbReference>
<accession>H2YAV1</accession>
<dbReference type="InParanoid" id="H2YAV1"/>
<dbReference type="GeneTree" id="ENSGT00940000165506"/>
<dbReference type="InterPro" id="IPR003347">
    <property type="entry name" value="JmjC_dom"/>
</dbReference>
<dbReference type="SUPFAM" id="SSF51197">
    <property type="entry name" value="Clavaminate synthase-like"/>
    <property type="match status" value="1"/>
</dbReference>
<dbReference type="OMA" id="LQDYVMW"/>
<keyword evidence="2" id="KW-0732">Signal</keyword>
<dbReference type="AlphaFoldDB" id="H2YAV1"/>
<dbReference type="Pfam" id="PF13621">
    <property type="entry name" value="Cupin_8"/>
    <property type="match status" value="1"/>
</dbReference>
<feature type="signal peptide" evidence="2">
    <location>
        <begin position="1"/>
        <end position="24"/>
    </location>
</feature>
<feature type="domain" description="JmjC" evidence="3">
    <location>
        <begin position="134"/>
        <end position="284"/>
    </location>
</feature>
<dbReference type="PROSITE" id="PS51184">
    <property type="entry name" value="JMJC"/>
    <property type="match status" value="1"/>
</dbReference>
<organism evidence="4 5">
    <name type="scientific">Ciona savignyi</name>
    <name type="common">Pacific transparent sea squirt</name>
    <dbReference type="NCBI Taxonomy" id="51511"/>
    <lineage>
        <taxon>Eukaryota</taxon>
        <taxon>Metazoa</taxon>
        <taxon>Chordata</taxon>
        <taxon>Tunicata</taxon>
        <taxon>Ascidiacea</taxon>
        <taxon>Phlebobranchia</taxon>
        <taxon>Cionidae</taxon>
        <taxon>Ciona</taxon>
    </lineage>
</organism>
<dbReference type="PROSITE" id="PS00018">
    <property type="entry name" value="EF_HAND_1"/>
    <property type="match status" value="1"/>
</dbReference>
<dbReference type="eggNOG" id="KOG2132">
    <property type="taxonomic scope" value="Eukaryota"/>
</dbReference>
<dbReference type="Proteomes" id="UP000007875">
    <property type="component" value="Unassembled WGS sequence"/>
</dbReference>
<dbReference type="HOGENOM" id="CLU_016785_9_3_1"/>
<evidence type="ECO:0000259" key="3">
    <source>
        <dbReference type="PROSITE" id="PS51184"/>
    </source>
</evidence>
<dbReference type="Gene3D" id="2.60.120.650">
    <property type="entry name" value="Cupin"/>
    <property type="match status" value="1"/>
</dbReference>
<dbReference type="PANTHER" id="PTHR12461">
    <property type="entry name" value="HYPOXIA-INDUCIBLE FACTOR 1 ALPHA INHIBITOR-RELATED"/>
    <property type="match status" value="1"/>
</dbReference>
<reference evidence="5" key="1">
    <citation type="submission" date="2003-08" db="EMBL/GenBank/DDBJ databases">
        <authorList>
            <person name="Birren B."/>
            <person name="Nusbaum C."/>
            <person name="Abebe A."/>
            <person name="Abouelleil A."/>
            <person name="Adekoya E."/>
            <person name="Ait-zahra M."/>
            <person name="Allen N."/>
            <person name="Allen T."/>
            <person name="An P."/>
            <person name="Anderson M."/>
            <person name="Anderson S."/>
            <person name="Arachchi H."/>
            <person name="Armbruster J."/>
            <person name="Bachantsang P."/>
            <person name="Baldwin J."/>
            <person name="Barry A."/>
            <person name="Bayul T."/>
            <person name="Blitshsteyn B."/>
            <person name="Bloom T."/>
            <person name="Blye J."/>
            <person name="Boguslavskiy L."/>
            <person name="Borowsky M."/>
            <person name="Boukhgalter B."/>
            <person name="Brunache A."/>
            <person name="Butler J."/>
            <person name="Calixte N."/>
            <person name="Calvo S."/>
            <person name="Camarata J."/>
            <person name="Campo K."/>
            <person name="Chang J."/>
            <person name="Cheshatsang Y."/>
            <person name="Citroen M."/>
            <person name="Collymore A."/>
            <person name="Considine T."/>
            <person name="Cook A."/>
            <person name="Cooke P."/>
            <person name="Corum B."/>
            <person name="Cuomo C."/>
            <person name="David R."/>
            <person name="Dawoe T."/>
            <person name="Degray S."/>
            <person name="Dodge S."/>
            <person name="Dooley K."/>
            <person name="Dorje P."/>
            <person name="Dorjee K."/>
            <person name="Dorris L."/>
            <person name="Duffey N."/>
            <person name="Dupes A."/>
            <person name="Elkins T."/>
            <person name="Engels R."/>
            <person name="Erickson J."/>
            <person name="Farina A."/>
            <person name="Faro S."/>
            <person name="Ferreira P."/>
            <person name="Fischer H."/>
            <person name="Fitzgerald M."/>
            <person name="Foley K."/>
            <person name="Gage D."/>
            <person name="Galagan J."/>
            <person name="Gearin G."/>
            <person name="Gnerre S."/>
            <person name="Gnirke A."/>
            <person name="Goyette A."/>
            <person name="Graham J."/>
            <person name="Grandbois E."/>
            <person name="Gyaltsen K."/>
            <person name="Hafez N."/>
            <person name="Hagopian D."/>
            <person name="Hagos B."/>
            <person name="Hall J."/>
            <person name="Hatcher B."/>
            <person name="Heller A."/>
            <person name="Higgins H."/>
            <person name="Honan T."/>
            <person name="Horn A."/>
            <person name="Houde N."/>
            <person name="Hughes L."/>
            <person name="Hulme W."/>
            <person name="Husby E."/>
            <person name="Iliev I."/>
            <person name="Jaffe D."/>
            <person name="Jones C."/>
            <person name="Kamal M."/>
            <person name="Kamat A."/>
            <person name="Kamvysselis M."/>
            <person name="Karlsson E."/>
            <person name="Kells C."/>
            <person name="Kieu A."/>
            <person name="Kisner P."/>
            <person name="Kodira C."/>
            <person name="Kulbokas E."/>
            <person name="Labutti K."/>
            <person name="Lama D."/>
            <person name="Landers T."/>
            <person name="Leger J."/>
            <person name="Levine S."/>
            <person name="Lewis D."/>
            <person name="Lewis T."/>
            <person name="Lindblad-toh K."/>
            <person name="Liu X."/>
            <person name="Lokyitsang T."/>
            <person name="Lokyitsang Y."/>
            <person name="Lucien O."/>
            <person name="Lui A."/>
            <person name="Ma L.J."/>
            <person name="Mabbitt R."/>
            <person name="Macdonald J."/>
            <person name="Maclean C."/>
            <person name="Major J."/>
            <person name="Manning J."/>
            <person name="Marabella R."/>
            <person name="Maru K."/>
            <person name="Matthews C."/>
            <person name="Mauceli E."/>
            <person name="Mccarthy M."/>
            <person name="Mcdonough S."/>
            <person name="Mcghee T."/>
            <person name="Meldrim J."/>
            <person name="Meneus L."/>
            <person name="Mesirov J."/>
            <person name="Mihalev A."/>
            <person name="Mihova T."/>
            <person name="Mikkelsen T."/>
            <person name="Mlenga V."/>
            <person name="Moru K."/>
            <person name="Mozes J."/>
            <person name="Mulrain L."/>
            <person name="Munson G."/>
            <person name="Naylor J."/>
            <person name="Newes C."/>
            <person name="Nguyen C."/>
            <person name="Nguyen N."/>
            <person name="Nguyen T."/>
            <person name="Nicol R."/>
            <person name="Nielsen C."/>
            <person name="Nizzari M."/>
            <person name="Norbu C."/>
            <person name="Norbu N."/>
            <person name="O'donnell P."/>
            <person name="Okoawo O."/>
            <person name="O'leary S."/>
            <person name="Omotosho B."/>
            <person name="O'neill K."/>
            <person name="Osman S."/>
            <person name="Parker S."/>
            <person name="Perrin D."/>
            <person name="Phunkhang P."/>
            <person name="Piqani B."/>
            <person name="Purcell S."/>
            <person name="Rachupka T."/>
            <person name="Ramasamy U."/>
            <person name="Rameau R."/>
            <person name="Ray V."/>
            <person name="Raymond C."/>
            <person name="Retta R."/>
            <person name="Richardson S."/>
            <person name="Rise C."/>
            <person name="Rodriguez J."/>
            <person name="Rogers J."/>
            <person name="Rogov P."/>
            <person name="Rutman M."/>
            <person name="Schupbach R."/>
            <person name="Seaman C."/>
            <person name="Settipalli S."/>
            <person name="Sharpe T."/>
            <person name="Sheridan J."/>
            <person name="Sherpa N."/>
            <person name="Shi J."/>
            <person name="Smirnov S."/>
            <person name="Smith C."/>
            <person name="Sougnez C."/>
            <person name="Spencer B."/>
            <person name="Stalker J."/>
            <person name="Stange-thomann N."/>
            <person name="Stavropoulos S."/>
            <person name="Stetson K."/>
            <person name="Stone C."/>
            <person name="Stone S."/>
            <person name="Stubbs M."/>
            <person name="Talamas J."/>
            <person name="Tchuinga P."/>
            <person name="Tenzing P."/>
            <person name="Tesfaye S."/>
            <person name="Theodore J."/>
            <person name="Thoulutsang Y."/>
            <person name="Topham K."/>
            <person name="Towey S."/>
            <person name="Tsamla T."/>
            <person name="Tsomo N."/>
            <person name="Vallee D."/>
            <person name="Vassiliev H."/>
            <person name="Venkataraman V."/>
            <person name="Vinson J."/>
            <person name="Vo A."/>
            <person name="Wade C."/>
            <person name="Wang S."/>
            <person name="Wangchuk T."/>
            <person name="Wangdi T."/>
            <person name="Whittaker C."/>
            <person name="Wilkinson J."/>
            <person name="Wu Y."/>
            <person name="Wyman D."/>
            <person name="Yadav S."/>
            <person name="Yang S."/>
            <person name="Yang X."/>
            <person name="Yeager S."/>
            <person name="Yee E."/>
            <person name="Young G."/>
            <person name="Zainoun J."/>
            <person name="Zembeck L."/>
            <person name="Zimmer A."/>
            <person name="Zody M."/>
            <person name="Lander E."/>
        </authorList>
    </citation>
    <scope>NUCLEOTIDE SEQUENCE [LARGE SCALE GENOMIC DNA]</scope>
</reference>
<dbReference type="Ensembl" id="ENSCSAVT00000002489.1">
    <property type="protein sequence ID" value="ENSCSAVP00000002449.1"/>
    <property type="gene ID" value="ENSCSAVG00000001444.1"/>
</dbReference>
<reference evidence="4" key="2">
    <citation type="submission" date="2025-08" db="UniProtKB">
        <authorList>
            <consortium name="Ensembl"/>
        </authorList>
    </citation>
    <scope>IDENTIFICATION</scope>
</reference>
<dbReference type="InterPro" id="IPR041667">
    <property type="entry name" value="Cupin_8"/>
</dbReference>
<evidence type="ECO:0000313" key="4">
    <source>
        <dbReference type="Ensembl" id="ENSCSAVP00000002449.1"/>
    </source>
</evidence>
<reference evidence="4" key="3">
    <citation type="submission" date="2025-09" db="UniProtKB">
        <authorList>
            <consortium name="Ensembl"/>
        </authorList>
    </citation>
    <scope>IDENTIFICATION</scope>
</reference>
<protein>
    <recommendedName>
        <fullName evidence="3">JmjC domain-containing protein</fullName>
    </recommendedName>
</protein>
<dbReference type="SMART" id="SM00558">
    <property type="entry name" value="JmjC"/>
    <property type="match status" value="1"/>
</dbReference>
<feature type="compositionally biased region" description="Acidic residues" evidence="1">
    <location>
        <begin position="388"/>
        <end position="397"/>
    </location>
</feature>
<evidence type="ECO:0000313" key="5">
    <source>
        <dbReference type="Proteomes" id="UP000007875"/>
    </source>
</evidence>
<feature type="region of interest" description="Disordered" evidence="1">
    <location>
        <begin position="377"/>
        <end position="397"/>
    </location>
</feature>
<keyword evidence="5" id="KW-1185">Reference proteome</keyword>
<dbReference type="PANTHER" id="PTHR12461:SF42">
    <property type="entry name" value="JMJC DOMAIN-CONTAINING PROTEIN"/>
    <property type="match status" value="1"/>
</dbReference>
<sequence length="397" mass="44966">MKFFTLLQLCVSVILMCAVVNVASRYPKGHLEPLGQHQPAIGSVATIDVGKLGSLEFYRQYVRTNTPVLIKGALEGTTPVMEWTDQYLASKFGSEKVNVDNSKHEDRLKQSTEMQLRKFLSLYSTSKTKYLISTLTKNMQKEFQLPPALICEGFTSRLQDYVMWFSGGRTRSKLHYDNVENMYCQLGGTKEWFIVDPKDAKKHIVLDHKEGAFTGVDVTSVDMEKYPGMKDLPWRSAVLTRGDCLYMPLNWWHQVTSPPSRNLAINIWWAPILKEADDFLCSNHSKTAMLSDFEFNYGEWIRYNLGSFLNEQNNSVNFTTMHKNIVHEHTGEHVISETNFNLLDVNRDGLVDISELIALPAQTVHMATNYAEIGALNTNGASRTGDPGSEDDGQDED</sequence>
<proteinExistence type="predicted"/>
<feature type="chain" id="PRO_5003577484" description="JmjC domain-containing protein" evidence="2">
    <location>
        <begin position="25"/>
        <end position="397"/>
    </location>
</feature>
<evidence type="ECO:0000256" key="1">
    <source>
        <dbReference type="SAM" id="MobiDB-lite"/>
    </source>
</evidence>
<evidence type="ECO:0000256" key="2">
    <source>
        <dbReference type="SAM" id="SignalP"/>
    </source>
</evidence>
<dbReference type="STRING" id="51511.ENSCSAVP00000002449"/>